<dbReference type="InterPro" id="IPR020094">
    <property type="entry name" value="TruA/RsuA/RluB/E/F_N"/>
</dbReference>
<dbReference type="InterPro" id="IPR018496">
    <property type="entry name" value="PsdUridine_synth_RsuA/RluB_CS"/>
</dbReference>
<dbReference type="Gene3D" id="3.10.290.10">
    <property type="entry name" value="RNA-binding S4 domain"/>
    <property type="match status" value="1"/>
</dbReference>
<evidence type="ECO:0000313" key="7">
    <source>
        <dbReference type="EMBL" id="AMW06683.1"/>
    </source>
</evidence>
<dbReference type="KEGG" id="gph:GEMMAAP_08220"/>
<sequence>MRVQRALARAGAVSRREADQAVADGRVLVNGQVALVGQVVDPARDVITLDGAPVKTHVTAHRWIVLNKPAATMTTRKDPSGRTTVFDLVDDVPGLVYVGRLDFMTEGVLLLTTDGTAAHALTHPSREVERTYIATVRGDALAAAKRARQGVQLEDGLVTPRDVQAHPLGARRWAFEITIAEGKTHEVRRICDALELEVERLIRTSFGPVRLGNLPSGEARALTAAERTVLDAIISKEQLPKA</sequence>
<dbReference type="InterPro" id="IPR042092">
    <property type="entry name" value="PsdUridine_s_RsuA/RluB/E/F_cat"/>
</dbReference>
<evidence type="ECO:0000256" key="2">
    <source>
        <dbReference type="ARBA" id="ARBA00022884"/>
    </source>
</evidence>
<dbReference type="EC" id="5.4.99.-" evidence="5"/>
<dbReference type="CDD" id="cd00165">
    <property type="entry name" value="S4"/>
    <property type="match status" value="1"/>
</dbReference>
<dbReference type="InterPro" id="IPR036986">
    <property type="entry name" value="S4_RNA-bd_sf"/>
</dbReference>
<dbReference type="AlphaFoldDB" id="A0A145Q2W1"/>
<keyword evidence="3 5" id="KW-0413">Isomerase</keyword>
<organism evidence="7 8">
    <name type="scientific">Gemmatimonas phototrophica</name>
    <dbReference type="NCBI Taxonomy" id="1379270"/>
    <lineage>
        <taxon>Bacteria</taxon>
        <taxon>Pseudomonadati</taxon>
        <taxon>Gemmatimonadota</taxon>
        <taxon>Gemmatimonadia</taxon>
        <taxon>Gemmatimonadales</taxon>
        <taxon>Gemmatimonadaceae</taxon>
        <taxon>Gemmatimonas</taxon>
    </lineage>
</organism>
<reference evidence="7 8" key="1">
    <citation type="journal article" date="2014" name="Proc. Natl. Acad. Sci. U.S.A.">
        <title>Functional type 2 photosynthetic reaction centers found in the rare bacterial phylum Gemmatimonadetes.</title>
        <authorList>
            <person name="Zeng Y."/>
            <person name="Feng F."/>
            <person name="Medova H."/>
            <person name="Dean J."/>
            <person name="Koblizek M."/>
        </authorList>
    </citation>
    <scope>NUCLEOTIDE SEQUENCE [LARGE SCALE GENOMIC DNA]</scope>
    <source>
        <strain evidence="7 8">AP64</strain>
    </source>
</reference>
<evidence type="ECO:0000259" key="6">
    <source>
        <dbReference type="SMART" id="SM00363"/>
    </source>
</evidence>
<accession>A0A145Q2W1</accession>
<dbReference type="InterPro" id="IPR020103">
    <property type="entry name" value="PsdUridine_synth_cat_dom_sf"/>
</dbReference>
<dbReference type="PROSITE" id="PS50889">
    <property type="entry name" value="S4"/>
    <property type="match status" value="1"/>
</dbReference>
<dbReference type="InterPro" id="IPR000748">
    <property type="entry name" value="PsdUridine_synth_RsuA/RluB/E/F"/>
</dbReference>
<keyword evidence="8" id="KW-1185">Reference proteome</keyword>
<feature type="domain" description="RNA-binding S4" evidence="6">
    <location>
        <begin position="1"/>
        <end position="59"/>
    </location>
</feature>
<evidence type="ECO:0000256" key="1">
    <source>
        <dbReference type="ARBA" id="ARBA00008348"/>
    </source>
</evidence>
<gene>
    <name evidence="7" type="ORF">GEMMAAP_08220</name>
</gene>
<name>A0A145Q2W1_9BACT</name>
<protein>
    <recommendedName>
        <fullName evidence="5">Pseudouridine synthase</fullName>
        <ecNumber evidence="5">5.4.99.-</ecNumber>
    </recommendedName>
</protein>
<dbReference type="PANTHER" id="PTHR47683">
    <property type="entry name" value="PSEUDOURIDINE SYNTHASE FAMILY PROTEIN-RELATED"/>
    <property type="match status" value="1"/>
</dbReference>
<dbReference type="InterPro" id="IPR006145">
    <property type="entry name" value="PsdUridine_synth_RsuA/RluA"/>
</dbReference>
<proteinExistence type="inferred from homology"/>
<dbReference type="STRING" id="1379270.GEMMAAP_08220"/>
<evidence type="ECO:0000256" key="3">
    <source>
        <dbReference type="ARBA" id="ARBA00023235"/>
    </source>
</evidence>
<dbReference type="SUPFAM" id="SSF55120">
    <property type="entry name" value="Pseudouridine synthase"/>
    <property type="match status" value="1"/>
</dbReference>
<dbReference type="Pfam" id="PF00849">
    <property type="entry name" value="PseudoU_synth_2"/>
    <property type="match status" value="1"/>
</dbReference>
<dbReference type="GO" id="GO:0120159">
    <property type="term" value="F:rRNA pseudouridine synthase activity"/>
    <property type="evidence" value="ECO:0007669"/>
    <property type="project" value="UniProtKB-ARBA"/>
</dbReference>
<dbReference type="Gene3D" id="3.30.70.580">
    <property type="entry name" value="Pseudouridine synthase I, catalytic domain, N-terminal subdomain"/>
    <property type="match status" value="1"/>
</dbReference>
<dbReference type="eggNOG" id="COG1187">
    <property type="taxonomic scope" value="Bacteria"/>
</dbReference>
<dbReference type="PROSITE" id="PS01149">
    <property type="entry name" value="PSI_RSU"/>
    <property type="match status" value="1"/>
</dbReference>
<dbReference type="GO" id="GO:0003723">
    <property type="term" value="F:RNA binding"/>
    <property type="evidence" value="ECO:0007669"/>
    <property type="project" value="UniProtKB-KW"/>
</dbReference>
<dbReference type="NCBIfam" id="TIGR00093">
    <property type="entry name" value="pseudouridine synthase"/>
    <property type="match status" value="1"/>
</dbReference>
<reference evidence="7 8" key="2">
    <citation type="journal article" date="2016" name="Environ. Microbiol. Rep.">
        <title>Metagenomic evidence for the presence of phototrophic Gemmatimonadetes bacteria in diverse environments.</title>
        <authorList>
            <person name="Zeng Y."/>
            <person name="Baumbach J."/>
            <person name="Barbosa E.G."/>
            <person name="Azevedo V."/>
            <person name="Zhang C."/>
            <person name="Koblizek M."/>
        </authorList>
    </citation>
    <scope>NUCLEOTIDE SEQUENCE [LARGE SCALE GENOMIC DNA]</scope>
    <source>
        <strain evidence="7 8">AP64</strain>
    </source>
</reference>
<keyword evidence="2 4" id="KW-0694">RNA-binding</keyword>
<dbReference type="InterPro" id="IPR002942">
    <property type="entry name" value="S4_RNA-bd"/>
</dbReference>
<dbReference type="Pfam" id="PF01479">
    <property type="entry name" value="S4"/>
    <property type="match status" value="1"/>
</dbReference>
<evidence type="ECO:0000256" key="5">
    <source>
        <dbReference type="RuleBase" id="RU003887"/>
    </source>
</evidence>
<dbReference type="SMART" id="SM00363">
    <property type="entry name" value="S4"/>
    <property type="match status" value="1"/>
</dbReference>
<evidence type="ECO:0000256" key="4">
    <source>
        <dbReference type="PROSITE-ProRule" id="PRU00182"/>
    </source>
</evidence>
<dbReference type="GO" id="GO:0000455">
    <property type="term" value="P:enzyme-directed rRNA pseudouridine synthesis"/>
    <property type="evidence" value="ECO:0007669"/>
    <property type="project" value="UniProtKB-ARBA"/>
</dbReference>
<evidence type="ECO:0000313" key="8">
    <source>
        <dbReference type="Proteomes" id="UP000076404"/>
    </source>
</evidence>
<dbReference type="Gene3D" id="3.30.70.1560">
    <property type="entry name" value="Alpha-L RNA-binding motif"/>
    <property type="match status" value="1"/>
</dbReference>
<dbReference type="SUPFAM" id="SSF55174">
    <property type="entry name" value="Alpha-L RNA-binding motif"/>
    <property type="match status" value="1"/>
</dbReference>
<dbReference type="PANTHER" id="PTHR47683:SF3">
    <property type="entry name" value="RIBOSOMAL LARGE SUBUNIT PSEUDOURIDINE SYNTHASE B"/>
    <property type="match status" value="1"/>
</dbReference>
<dbReference type="EMBL" id="CP011454">
    <property type="protein sequence ID" value="AMW06683.1"/>
    <property type="molecule type" value="Genomic_DNA"/>
</dbReference>
<dbReference type="Proteomes" id="UP000076404">
    <property type="component" value="Chromosome"/>
</dbReference>
<comment type="similarity">
    <text evidence="1 5">Belongs to the pseudouridine synthase RsuA family.</text>
</comment>
<dbReference type="InterPro" id="IPR050343">
    <property type="entry name" value="RsuA_PseudoU_synthase"/>
</dbReference>